<name>A0AAX2SE96_KOCRH</name>
<keyword evidence="3" id="KW-1185">Reference proteome</keyword>
<feature type="compositionally biased region" description="Low complexity" evidence="1">
    <location>
        <begin position="119"/>
        <end position="138"/>
    </location>
</feature>
<comment type="caution">
    <text evidence="2">The sequence shown here is derived from an EMBL/GenBank/DDBJ whole genome shotgun (WGS) entry which is preliminary data.</text>
</comment>
<evidence type="ECO:0000256" key="1">
    <source>
        <dbReference type="SAM" id="MobiDB-lite"/>
    </source>
</evidence>
<accession>A0AAX2SE96</accession>
<feature type="region of interest" description="Disordered" evidence="1">
    <location>
        <begin position="118"/>
        <end position="144"/>
    </location>
</feature>
<dbReference type="AlphaFoldDB" id="A0AAX2SE96"/>
<sequence length="144" mass="15529">MRTATTVKAAMSVAELTALNRLMRGTGTVEAFERELVTRVYAGARGWLAELEGHELTRDQRRRWNAAVRHVNRYVARGGVPMAWRVLTSFNQPRDLLEDPHVLKTAVVAAAAHGPLTPAPRAAAETPARASSAAAGARLVHTGA</sequence>
<organism evidence="2 3">
    <name type="scientific">Kocuria rhizophila</name>
    <dbReference type="NCBI Taxonomy" id="72000"/>
    <lineage>
        <taxon>Bacteria</taxon>
        <taxon>Bacillati</taxon>
        <taxon>Actinomycetota</taxon>
        <taxon>Actinomycetes</taxon>
        <taxon>Micrococcales</taxon>
        <taxon>Micrococcaceae</taxon>
        <taxon>Kocuria</taxon>
    </lineage>
</organism>
<dbReference type="RefSeq" id="WP_047978897.1">
    <property type="nucleotide sequence ID" value="NZ_JAKRED010000019.1"/>
</dbReference>
<gene>
    <name evidence="2" type="ORF">E4P33_05230</name>
</gene>
<dbReference type="EMBL" id="SPNK01000004">
    <property type="protein sequence ID" value="TFI01949.1"/>
    <property type="molecule type" value="Genomic_DNA"/>
</dbReference>
<dbReference type="Proteomes" id="UP000298017">
    <property type="component" value="Unassembled WGS sequence"/>
</dbReference>
<evidence type="ECO:0000313" key="3">
    <source>
        <dbReference type="Proteomes" id="UP000298017"/>
    </source>
</evidence>
<protein>
    <submittedName>
        <fullName evidence="2">Uncharacterized protein</fullName>
    </submittedName>
</protein>
<evidence type="ECO:0000313" key="2">
    <source>
        <dbReference type="EMBL" id="TFI01949.1"/>
    </source>
</evidence>
<proteinExistence type="predicted"/>
<reference evidence="2 3" key="1">
    <citation type="submission" date="2019-03" db="EMBL/GenBank/DDBJ databases">
        <title>Genome Sequencing and Assembly of Various Microbes Isolated from Alder Root Nodule.</title>
        <authorList>
            <person name="Swanson E."/>
            <person name="Sevigny J.L."/>
            <person name="Pesce C."/>
            <person name="Davis I."/>
            <person name="Kleiner V."/>
            <person name="Tisa L."/>
        </authorList>
    </citation>
    <scope>NUCLEOTIDE SEQUENCE [LARGE SCALE GENOMIC DNA]</scope>
    <source>
        <strain evidence="2 3">4R-31</strain>
    </source>
</reference>